<reference evidence="2" key="1">
    <citation type="submission" date="2019-11" db="EMBL/GenBank/DDBJ databases">
        <authorList>
            <person name="Feng L."/>
        </authorList>
    </citation>
    <scope>NUCLEOTIDE SEQUENCE</scope>
    <source>
        <strain evidence="2">CnexileLFYP112</strain>
    </source>
</reference>
<feature type="transmembrane region" description="Helical" evidence="1">
    <location>
        <begin position="45"/>
        <end position="66"/>
    </location>
</feature>
<evidence type="ECO:0000313" key="2">
    <source>
        <dbReference type="EMBL" id="VYT03538.1"/>
    </source>
</evidence>
<dbReference type="Pfam" id="PF06541">
    <property type="entry name" value="ABC_trans_CmpB"/>
    <property type="match status" value="1"/>
</dbReference>
<dbReference type="InterPro" id="IPR010540">
    <property type="entry name" value="CmpB_TMEM229"/>
</dbReference>
<evidence type="ECO:0000256" key="1">
    <source>
        <dbReference type="SAM" id="Phobius"/>
    </source>
</evidence>
<feature type="transmembrane region" description="Helical" evidence="1">
    <location>
        <begin position="72"/>
        <end position="95"/>
    </location>
</feature>
<accession>A0A6N2TCZ8</accession>
<name>A0A6N2TCZ8_9FIRM</name>
<dbReference type="AlphaFoldDB" id="A0A6N2TCZ8"/>
<protein>
    <recommendedName>
        <fullName evidence="3">ABC transporter permease</fullName>
    </recommendedName>
</protein>
<keyword evidence="1" id="KW-0812">Transmembrane</keyword>
<keyword evidence="1" id="KW-0472">Membrane</keyword>
<sequence>MWWNRMIFGFDSYHVILWFLTYSILGWVVESIYMSICNKKLTNRGFATGPFCPIYGVGALTVFFALRPYSNNGLLLFVLGSLLATTIEFLTAVIMKRVFGEIWWDYNEKPFNYKGVLCLESSIAWGFYTLFLFMFLQRLVEGVVSRIPIQAGKIAGSALLILFTIDFLHSLYVEKKEDIPECVWEMKDTLVEKILRS</sequence>
<dbReference type="EMBL" id="CACRTG010000011">
    <property type="protein sequence ID" value="VYT03538.1"/>
    <property type="molecule type" value="Genomic_DNA"/>
</dbReference>
<proteinExistence type="predicted"/>
<keyword evidence="1" id="KW-1133">Transmembrane helix</keyword>
<gene>
    <name evidence="2" type="ORF">CNLFYP112_01746</name>
</gene>
<feature type="transmembrane region" description="Helical" evidence="1">
    <location>
        <begin position="147"/>
        <end position="168"/>
    </location>
</feature>
<organism evidence="2">
    <name type="scientific">[Clostridium] nexile</name>
    <dbReference type="NCBI Taxonomy" id="29361"/>
    <lineage>
        <taxon>Bacteria</taxon>
        <taxon>Bacillati</taxon>
        <taxon>Bacillota</taxon>
        <taxon>Clostridia</taxon>
        <taxon>Lachnospirales</taxon>
        <taxon>Lachnospiraceae</taxon>
        <taxon>Tyzzerella</taxon>
    </lineage>
</organism>
<evidence type="ECO:0008006" key="3">
    <source>
        <dbReference type="Google" id="ProtNLM"/>
    </source>
</evidence>
<feature type="transmembrane region" description="Helical" evidence="1">
    <location>
        <begin position="12"/>
        <end position="33"/>
    </location>
</feature>
<feature type="transmembrane region" description="Helical" evidence="1">
    <location>
        <begin position="116"/>
        <end position="135"/>
    </location>
</feature>